<keyword evidence="1" id="KW-0677">Repeat</keyword>
<sequence>MKLRSLHALLLALLIAFCSTAAAPAAEMADVKAAAEKTASYVLEAVPEPTVGSIGGEWAVLALSRGGWPSSQSWYEGYLQRLSDAFKEHGGVLSSTKYTEYSRVILALKSMGADVRSVGGYDLLTVLSDRSSVTRQGVNGAAWALIAAQALDQCALYDADADGTVVPALDWYREEVLSAQLPSGGWSLAGREPADADLTAMALTALSPYQGVEAGVDSAIEAGLKCLAGIQREDGSFGTPANAESCAQVVMALAELGKEQSLLTRSGKTPVDALLSFARPDGSFAHTAGGGADQMATEQALCALSALMRRSEGLSSFYHMGVRSAGGPLQYNPAVHLSAEANLIVDYPDLGGLTESQREAVEVLTRRGVFTGRGDGSFAPGDSMTRAEFCAVLCRALGLEGDGEKTPFTDLPGWCAAYVAPLYGCGIVKGTSLTAFSPSGTITRQEAAVMIARAAQFASMRAVGFSSSCQRSILDPYQDSGRCGQWALPSLALCLQNGLLGGTEQEIRPGAPITRLEIAESIYALLKSPFVQ</sequence>
<dbReference type="SUPFAM" id="SSF48239">
    <property type="entry name" value="Terpenoid cyclases/Protein prenyltransferases"/>
    <property type="match status" value="1"/>
</dbReference>
<keyword evidence="2" id="KW-0732">Signal</keyword>
<dbReference type="Pfam" id="PF00395">
    <property type="entry name" value="SLH"/>
    <property type="match status" value="3"/>
</dbReference>
<dbReference type="PROSITE" id="PS51272">
    <property type="entry name" value="SLH"/>
    <property type="match status" value="2"/>
</dbReference>
<proteinExistence type="predicted"/>
<evidence type="ECO:0000313" key="5">
    <source>
        <dbReference type="Proteomes" id="UP000515960"/>
    </source>
</evidence>
<dbReference type="InterPro" id="IPR001119">
    <property type="entry name" value="SLH_dom"/>
</dbReference>
<dbReference type="CDD" id="cd00688">
    <property type="entry name" value="ISOPREN_C2_like"/>
    <property type="match status" value="1"/>
</dbReference>
<protein>
    <submittedName>
        <fullName evidence="4">S-layer homology domain-containing protein</fullName>
    </submittedName>
</protein>
<evidence type="ECO:0000256" key="1">
    <source>
        <dbReference type="ARBA" id="ARBA00022737"/>
    </source>
</evidence>
<accession>A0A7G9B4D1</accession>
<feature type="domain" description="SLH" evidence="3">
    <location>
        <begin position="474"/>
        <end position="532"/>
    </location>
</feature>
<dbReference type="InterPro" id="IPR008930">
    <property type="entry name" value="Terpenoid_cyclase/PrenylTrfase"/>
</dbReference>
<dbReference type="Gene3D" id="1.50.10.20">
    <property type="match status" value="1"/>
</dbReference>
<dbReference type="EMBL" id="CP060490">
    <property type="protein sequence ID" value="QNL44412.1"/>
    <property type="molecule type" value="Genomic_DNA"/>
</dbReference>
<organism evidence="4 5">
    <name type="scientific">Oscillibacter hominis</name>
    <dbReference type="NCBI Taxonomy" id="2763056"/>
    <lineage>
        <taxon>Bacteria</taxon>
        <taxon>Bacillati</taxon>
        <taxon>Bacillota</taxon>
        <taxon>Clostridia</taxon>
        <taxon>Eubacteriales</taxon>
        <taxon>Oscillospiraceae</taxon>
        <taxon>Oscillibacter</taxon>
    </lineage>
</organism>
<dbReference type="Proteomes" id="UP000515960">
    <property type="component" value="Chromosome"/>
</dbReference>
<evidence type="ECO:0000256" key="2">
    <source>
        <dbReference type="SAM" id="SignalP"/>
    </source>
</evidence>
<gene>
    <name evidence="4" type="ORF">H8790_13395</name>
</gene>
<feature type="domain" description="SLH" evidence="3">
    <location>
        <begin position="344"/>
        <end position="407"/>
    </location>
</feature>
<evidence type="ECO:0000259" key="3">
    <source>
        <dbReference type="PROSITE" id="PS51272"/>
    </source>
</evidence>
<evidence type="ECO:0000313" key="4">
    <source>
        <dbReference type="EMBL" id="QNL44412.1"/>
    </source>
</evidence>
<keyword evidence="5" id="KW-1185">Reference proteome</keyword>
<dbReference type="KEGG" id="ohi:H8790_13395"/>
<feature type="signal peptide" evidence="2">
    <location>
        <begin position="1"/>
        <end position="21"/>
    </location>
</feature>
<dbReference type="AlphaFoldDB" id="A0A7G9B4D1"/>
<reference evidence="4 5" key="1">
    <citation type="submission" date="2020-08" db="EMBL/GenBank/DDBJ databases">
        <authorList>
            <person name="Liu C."/>
            <person name="Sun Q."/>
        </authorList>
    </citation>
    <scope>NUCLEOTIDE SEQUENCE [LARGE SCALE GENOMIC DNA]</scope>
    <source>
        <strain evidence="4 5">NSJ-62</strain>
    </source>
</reference>
<feature type="chain" id="PRO_5038842570" evidence="2">
    <location>
        <begin position="22"/>
        <end position="532"/>
    </location>
</feature>
<name>A0A7G9B4D1_9FIRM</name>
<dbReference type="RefSeq" id="WP_187333013.1">
    <property type="nucleotide sequence ID" value="NZ_CP060490.1"/>
</dbReference>